<dbReference type="GO" id="GO:0032263">
    <property type="term" value="P:GMP salvage"/>
    <property type="evidence" value="ECO:0007669"/>
    <property type="project" value="TreeGrafter"/>
</dbReference>
<comment type="pathway">
    <text evidence="4 16">Purine metabolism; IMP biosynthesis via salvage pathway; IMP from hypoxanthine: step 1/1.</text>
</comment>
<dbReference type="GO" id="GO:0032264">
    <property type="term" value="P:IMP salvage"/>
    <property type="evidence" value="ECO:0007669"/>
    <property type="project" value="TreeGrafter"/>
</dbReference>
<dbReference type="PANTHER" id="PTHR43340">
    <property type="entry name" value="HYPOXANTHINE-GUANINE PHOSPHORIBOSYLTRANSFERASE"/>
    <property type="match status" value="1"/>
</dbReference>
<dbReference type="NCBIfam" id="TIGR01203">
    <property type="entry name" value="HGPRTase"/>
    <property type="match status" value="1"/>
</dbReference>
<evidence type="ECO:0000256" key="4">
    <source>
        <dbReference type="ARBA" id="ARBA00004669"/>
    </source>
</evidence>
<comment type="similarity">
    <text evidence="6 16">Belongs to the purine/pyrimidine phosphoribosyltransferase family.</text>
</comment>
<dbReference type="Pfam" id="PF00156">
    <property type="entry name" value="Pribosyltran"/>
    <property type="match status" value="1"/>
</dbReference>
<sequence>MDSDIAEILFTEEEIEQKNRELATQIDHDYSDRDIVAIGILRGCMFFMADLLRLLKVNLTMDVMVVSSYDETDTVSSGEIEIQKDFSIDVKNKDVLIVEDIVDTGLTLYHVKEHLKKRGAKSVKICTMLDKPSRRNLDVVSDYNGFVIPNEFVVGYGLGYANRYRNLKYIGILKPEIYQN</sequence>
<organism evidence="18 19">
    <name type="scientific">Xylocopilactobacillus apicola</name>
    <dbReference type="NCBI Taxonomy" id="2932184"/>
    <lineage>
        <taxon>Bacteria</taxon>
        <taxon>Bacillati</taxon>
        <taxon>Bacillota</taxon>
        <taxon>Bacilli</taxon>
        <taxon>Lactobacillales</taxon>
        <taxon>Lactobacillaceae</taxon>
        <taxon>Xylocopilactobacillus</taxon>
    </lineage>
</organism>
<dbReference type="Proteomes" id="UP001321861">
    <property type="component" value="Chromosome"/>
</dbReference>
<keyword evidence="9 16" id="KW-0808">Transferase</keyword>
<evidence type="ECO:0000256" key="16">
    <source>
        <dbReference type="RuleBase" id="RU364099"/>
    </source>
</evidence>
<dbReference type="KEGG" id="xap:XA3_07780"/>
<protein>
    <recommendedName>
        <fullName evidence="16">Hypoxanthine phosphoribosyltransferase</fullName>
        <ecNumber evidence="16">2.4.2.8</ecNumber>
    </recommendedName>
</protein>
<evidence type="ECO:0000259" key="17">
    <source>
        <dbReference type="Pfam" id="PF00156"/>
    </source>
</evidence>
<comment type="subcellular location">
    <subcellularLocation>
        <location evidence="3 16">Cytoplasm</location>
    </subcellularLocation>
</comment>
<accession>A0AAU9DC05</accession>
<dbReference type="InterPro" id="IPR005904">
    <property type="entry name" value="Hxn_phspho_trans"/>
</dbReference>
<dbReference type="SUPFAM" id="SSF53271">
    <property type="entry name" value="PRTase-like"/>
    <property type="match status" value="1"/>
</dbReference>
<evidence type="ECO:0000256" key="14">
    <source>
        <dbReference type="ARBA" id="ARBA00048811"/>
    </source>
</evidence>
<dbReference type="PANTHER" id="PTHR43340:SF1">
    <property type="entry name" value="HYPOXANTHINE PHOSPHORIBOSYLTRANSFERASE"/>
    <property type="match status" value="1"/>
</dbReference>
<dbReference type="GO" id="GO:0000287">
    <property type="term" value="F:magnesium ion binding"/>
    <property type="evidence" value="ECO:0007669"/>
    <property type="project" value="TreeGrafter"/>
</dbReference>
<dbReference type="GO" id="GO:0046100">
    <property type="term" value="P:hypoxanthine metabolic process"/>
    <property type="evidence" value="ECO:0007669"/>
    <property type="project" value="TreeGrafter"/>
</dbReference>
<keyword evidence="11 16" id="KW-0660">Purine salvage</keyword>
<evidence type="ECO:0000256" key="6">
    <source>
        <dbReference type="ARBA" id="ARBA00008391"/>
    </source>
</evidence>
<evidence type="ECO:0000256" key="10">
    <source>
        <dbReference type="ARBA" id="ARBA00022723"/>
    </source>
</evidence>
<evidence type="ECO:0000256" key="3">
    <source>
        <dbReference type="ARBA" id="ARBA00004496"/>
    </source>
</evidence>
<evidence type="ECO:0000256" key="15">
    <source>
        <dbReference type="ARBA" id="ARBA00049402"/>
    </source>
</evidence>
<evidence type="ECO:0000256" key="12">
    <source>
        <dbReference type="ARBA" id="ARBA00022741"/>
    </source>
</evidence>
<evidence type="ECO:0000256" key="2">
    <source>
        <dbReference type="ARBA" id="ARBA00002049"/>
    </source>
</evidence>
<dbReference type="CDD" id="cd06223">
    <property type="entry name" value="PRTases_typeI"/>
    <property type="match status" value="1"/>
</dbReference>
<dbReference type="GO" id="GO:0005829">
    <property type="term" value="C:cytosol"/>
    <property type="evidence" value="ECO:0007669"/>
    <property type="project" value="TreeGrafter"/>
</dbReference>
<comment type="catalytic activity">
    <reaction evidence="14">
        <text>GMP + diphosphate = guanine + 5-phospho-alpha-D-ribose 1-diphosphate</text>
        <dbReference type="Rhea" id="RHEA:25424"/>
        <dbReference type="ChEBI" id="CHEBI:16235"/>
        <dbReference type="ChEBI" id="CHEBI:33019"/>
        <dbReference type="ChEBI" id="CHEBI:58017"/>
        <dbReference type="ChEBI" id="CHEBI:58115"/>
        <dbReference type="EC" id="2.4.2.8"/>
    </reaction>
    <physiologicalReaction direction="right-to-left" evidence="14">
        <dbReference type="Rhea" id="RHEA:25426"/>
    </physiologicalReaction>
</comment>
<dbReference type="EC" id="2.4.2.8" evidence="16"/>
<dbReference type="AlphaFoldDB" id="A0AAU9DC05"/>
<dbReference type="InterPro" id="IPR000836">
    <property type="entry name" value="PRTase_dom"/>
</dbReference>
<name>A0AAU9DC05_9LACO</name>
<dbReference type="GO" id="GO:0000166">
    <property type="term" value="F:nucleotide binding"/>
    <property type="evidence" value="ECO:0007669"/>
    <property type="project" value="UniProtKB-KW"/>
</dbReference>
<evidence type="ECO:0000313" key="19">
    <source>
        <dbReference type="Proteomes" id="UP001321861"/>
    </source>
</evidence>
<dbReference type="InterPro" id="IPR029057">
    <property type="entry name" value="PRTase-like"/>
</dbReference>
<dbReference type="GO" id="GO:0006178">
    <property type="term" value="P:guanine salvage"/>
    <property type="evidence" value="ECO:0007669"/>
    <property type="project" value="TreeGrafter"/>
</dbReference>
<dbReference type="FunFam" id="3.40.50.2020:FF:000006">
    <property type="entry name" value="Hypoxanthine phosphoribosyltransferase"/>
    <property type="match status" value="1"/>
</dbReference>
<evidence type="ECO:0000256" key="13">
    <source>
        <dbReference type="ARBA" id="ARBA00022842"/>
    </source>
</evidence>
<dbReference type="EMBL" id="AP026802">
    <property type="protein sequence ID" value="BDR58337.1"/>
    <property type="molecule type" value="Genomic_DNA"/>
</dbReference>
<evidence type="ECO:0000256" key="1">
    <source>
        <dbReference type="ARBA" id="ARBA00001946"/>
    </source>
</evidence>
<proteinExistence type="inferred from homology"/>
<dbReference type="RefSeq" id="WP_317636250.1">
    <property type="nucleotide sequence ID" value="NZ_AP026802.1"/>
</dbReference>
<evidence type="ECO:0000313" key="18">
    <source>
        <dbReference type="EMBL" id="BDR58337.1"/>
    </source>
</evidence>
<keyword evidence="10 16" id="KW-0479">Metal-binding</keyword>
<comment type="pathway">
    <text evidence="5">Purine metabolism; GMP biosynthesis via salvage pathway; GMP from guanine: step 1/1.</text>
</comment>
<evidence type="ECO:0000256" key="8">
    <source>
        <dbReference type="ARBA" id="ARBA00022676"/>
    </source>
</evidence>
<keyword evidence="12 16" id="KW-0547">Nucleotide-binding</keyword>
<keyword evidence="19" id="KW-1185">Reference proteome</keyword>
<keyword evidence="8 16" id="KW-0328">Glycosyltransferase</keyword>
<keyword evidence="7 16" id="KW-0963">Cytoplasm</keyword>
<comment type="function">
    <text evidence="2">Purine salvage pathway enzyme that catalyzes the transfer of the ribosyl-5-phosphate group from 5-phospho-alpha-D-ribose 1-diphosphate (PRPP) to the N9 position of the 6-oxopurines hypoxanthine and guanine to form the corresponding ribonucleotides IMP (inosine 5'-monophosphate) and GMP (guanosine 5'-monophosphate), with the release of PPi.</text>
</comment>
<dbReference type="Gene3D" id="3.40.50.2020">
    <property type="match status" value="1"/>
</dbReference>
<comment type="cofactor">
    <cofactor evidence="1 16">
        <name>Mg(2+)</name>
        <dbReference type="ChEBI" id="CHEBI:18420"/>
    </cofactor>
</comment>
<dbReference type="GO" id="GO:0052657">
    <property type="term" value="F:guanine phosphoribosyltransferase activity"/>
    <property type="evidence" value="ECO:0007669"/>
    <property type="project" value="UniProtKB-ARBA"/>
</dbReference>
<evidence type="ECO:0000256" key="9">
    <source>
        <dbReference type="ARBA" id="ARBA00022679"/>
    </source>
</evidence>
<dbReference type="GO" id="GO:0004422">
    <property type="term" value="F:hypoxanthine phosphoribosyltransferase activity"/>
    <property type="evidence" value="ECO:0007669"/>
    <property type="project" value="InterPro"/>
</dbReference>
<reference evidence="18 19" key="1">
    <citation type="journal article" date="2023" name="Microbiol. Spectr.">
        <title>Symbiosis of Carpenter Bees with Uncharacterized Lactic Acid Bacteria Showing NAD Auxotrophy.</title>
        <authorList>
            <person name="Kawasaki S."/>
            <person name="Ozawa K."/>
            <person name="Mori T."/>
            <person name="Yamamoto A."/>
            <person name="Ito M."/>
            <person name="Ohkuma M."/>
            <person name="Sakamoto M."/>
            <person name="Matsutani M."/>
        </authorList>
    </citation>
    <scope>NUCLEOTIDE SEQUENCE [LARGE SCALE GENOMIC DNA]</scope>
    <source>
        <strain evidence="18 19">XA3</strain>
    </source>
</reference>
<comment type="catalytic activity">
    <reaction evidence="15">
        <text>IMP + diphosphate = hypoxanthine + 5-phospho-alpha-D-ribose 1-diphosphate</text>
        <dbReference type="Rhea" id="RHEA:17973"/>
        <dbReference type="ChEBI" id="CHEBI:17368"/>
        <dbReference type="ChEBI" id="CHEBI:33019"/>
        <dbReference type="ChEBI" id="CHEBI:58017"/>
        <dbReference type="ChEBI" id="CHEBI:58053"/>
        <dbReference type="EC" id="2.4.2.8"/>
    </reaction>
    <physiologicalReaction direction="right-to-left" evidence="15">
        <dbReference type="Rhea" id="RHEA:17975"/>
    </physiologicalReaction>
</comment>
<gene>
    <name evidence="18" type="ORF">XA3_07780</name>
</gene>
<feature type="domain" description="Phosphoribosyltransferase" evidence="17">
    <location>
        <begin position="11"/>
        <end position="158"/>
    </location>
</feature>
<dbReference type="InterPro" id="IPR050408">
    <property type="entry name" value="HGPRT"/>
</dbReference>
<keyword evidence="13 16" id="KW-0460">Magnesium</keyword>
<dbReference type="GO" id="GO:0006166">
    <property type="term" value="P:purine ribonucleoside salvage"/>
    <property type="evidence" value="ECO:0007669"/>
    <property type="project" value="UniProtKB-KW"/>
</dbReference>
<evidence type="ECO:0000256" key="11">
    <source>
        <dbReference type="ARBA" id="ARBA00022726"/>
    </source>
</evidence>
<evidence type="ECO:0000256" key="5">
    <source>
        <dbReference type="ARBA" id="ARBA00004676"/>
    </source>
</evidence>
<evidence type="ECO:0000256" key="7">
    <source>
        <dbReference type="ARBA" id="ARBA00022490"/>
    </source>
</evidence>